<dbReference type="AlphaFoldDB" id="A0A2J0Z8G3"/>
<dbReference type="RefSeq" id="WP_017275768.1">
    <property type="nucleotide sequence ID" value="NZ_CP146208.1"/>
</dbReference>
<dbReference type="Proteomes" id="UP000231987">
    <property type="component" value="Unassembled WGS sequence"/>
</dbReference>
<evidence type="ECO:0000313" key="1">
    <source>
        <dbReference type="EMBL" id="PJR16804.1"/>
    </source>
</evidence>
<reference evidence="1 2" key="1">
    <citation type="submission" date="2017-06" db="EMBL/GenBank/DDBJ databases">
        <title>Ensifer strains isolated from leguminous trees and herbs display diverse denitrification phenotypes with some acting as strong N2O sinks.</title>
        <authorList>
            <person name="Woliy K."/>
            <person name="Mania D."/>
            <person name="Bakken L.R."/>
            <person name="Frostegard A."/>
        </authorList>
    </citation>
    <scope>NUCLEOTIDE SEQUENCE [LARGE SCALE GENOMIC DNA]</scope>
    <source>
        <strain evidence="1 2">AC50a</strain>
    </source>
</reference>
<organism evidence="1 2">
    <name type="scientific">Rhizobium meliloti</name>
    <name type="common">Ensifer meliloti</name>
    <name type="synonym">Sinorhizobium meliloti</name>
    <dbReference type="NCBI Taxonomy" id="382"/>
    <lineage>
        <taxon>Bacteria</taxon>
        <taxon>Pseudomonadati</taxon>
        <taxon>Pseudomonadota</taxon>
        <taxon>Alphaproteobacteria</taxon>
        <taxon>Hyphomicrobiales</taxon>
        <taxon>Rhizobiaceae</taxon>
        <taxon>Sinorhizobium/Ensifer group</taxon>
        <taxon>Sinorhizobium</taxon>
    </lineage>
</organism>
<gene>
    <name evidence="1" type="ORF">CEJ86_00935</name>
</gene>
<sequence>MFKRPKNFPVKVHKVGGTWRRADKWLMGNKKKARGVSYRALWEAECSPYTFEEWLKEKGLDIPK</sequence>
<accession>A0A2J0Z8G3</accession>
<dbReference type="EMBL" id="NJGD01000001">
    <property type="protein sequence ID" value="PJR16804.1"/>
    <property type="molecule type" value="Genomic_DNA"/>
</dbReference>
<proteinExistence type="predicted"/>
<comment type="caution">
    <text evidence="1">The sequence shown here is derived from an EMBL/GenBank/DDBJ whole genome shotgun (WGS) entry which is preliminary data.</text>
</comment>
<name>A0A2J0Z8G3_RHIML</name>
<evidence type="ECO:0000313" key="2">
    <source>
        <dbReference type="Proteomes" id="UP000231987"/>
    </source>
</evidence>
<protein>
    <submittedName>
        <fullName evidence="1">Uncharacterized protein</fullName>
    </submittedName>
</protein>
<dbReference type="GeneID" id="89573988"/>